<dbReference type="PANTHER" id="PTHR43563">
    <property type="entry name" value="AMINE OXIDASE"/>
    <property type="match status" value="1"/>
</dbReference>
<evidence type="ECO:0000313" key="4">
    <source>
        <dbReference type="Proteomes" id="UP000629025"/>
    </source>
</evidence>
<dbReference type="InterPro" id="IPR050703">
    <property type="entry name" value="Flavin_MAO"/>
</dbReference>
<name>A0ABQ1K0P3_9GAMM</name>
<evidence type="ECO:0000256" key="1">
    <source>
        <dbReference type="ARBA" id="ARBA00005995"/>
    </source>
</evidence>
<keyword evidence="4" id="KW-1185">Reference proteome</keyword>
<sequence length="379" mass="41781">MLDVAIIGGGLSGLFLAYQLQQAGCRFRLFESRSRFGGRVLSLPASRIEIGAATLPDPSFRYDLGAGWIWPDSQPRIAALVEQFGLTLFPQWLEGDSLYQTGRETPPRRYFDHATYASARRVAGGSERLTDELLRRLPPHNLQLNYHLLGLRDRGDRVELSLNTGGSEVQVTAHQVVLCLPPRVVGANLSFTPALDPRLMALMQNTPTWMAGHAKALIRYSEPFWREGGLSGSVLAGYAGAVLGEVFDAGSEDGTQAALSGFFAIPAPMRRQYRNDLYALVLDQLIDLFGPQAASPEEVMVKEWSDEPLTATAADDLPPMEHPRYGHPWFELDHWNDKLHFCGTETAAEFGGYMEGALEAAERVAAVLQLGRQPMTKLV</sequence>
<comment type="caution">
    <text evidence="3">The sequence shown here is derived from an EMBL/GenBank/DDBJ whole genome shotgun (WGS) entry which is preliminary data.</text>
</comment>
<accession>A0ABQ1K0P3</accession>
<gene>
    <name evidence="3" type="ORF">GCM10011352_05910</name>
</gene>
<evidence type="ECO:0000313" key="3">
    <source>
        <dbReference type="EMBL" id="GGB82904.1"/>
    </source>
</evidence>
<dbReference type="InterPro" id="IPR002937">
    <property type="entry name" value="Amino_oxidase"/>
</dbReference>
<dbReference type="PANTHER" id="PTHR43563:SF14">
    <property type="entry name" value="AMINE OXIDASE"/>
    <property type="match status" value="1"/>
</dbReference>
<dbReference type="Pfam" id="PF13450">
    <property type="entry name" value="NAD_binding_8"/>
    <property type="match status" value="1"/>
</dbReference>
<feature type="domain" description="Amine oxidase" evidence="2">
    <location>
        <begin position="109"/>
        <end position="367"/>
    </location>
</feature>
<reference evidence="4" key="1">
    <citation type="journal article" date="2019" name="Int. J. Syst. Evol. Microbiol.">
        <title>The Global Catalogue of Microorganisms (GCM) 10K type strain sequencing project: providing services to taxonomists for standard genome sequencing and annotation.</title>
        <authorList>
            <consortium name="The Broad Institute Genomics Platform"/>
            <consortium name="The Broad Institute Genome Sequencing Center for Infectious Disease"/>
            <person name="Wu L."/>
            <person name="Ma J."/>
        </authorList>
    </citation>
    <scope>NUCLEOTIDE SEQUENCE [LARGE SCALE GENOMIC DNA]</scope>
    <source>
        <strain evidence="4">CGMCC 1.15341</strain>
    </source>
</reference>
<proteinExistence type="inferred from homology"/>
<dbReference type="SUPFAM" id="SSF51905">
    <property type="entry name" value="FAD/NAD(P)-binding domain"/>
    <property type="match status" value="1"/>
</dbReference>
<dbReference type="Pfam" id="PF01593">
    <property type="entry name" value="Amino_oxidase"/>
    <property type="match status" value="1"/>
</dbReference>
<protein>
    <recommendedName>
        <fullName evidence="2">Amine oxidase domain-containing protein</fullName>
    </recommendedName>
</protein>
<organism evidence="3 4">
    <name type="scientific">Marinobacterium zhoushanense</name>
    <dbReference type="NCBI Taxonomy" id="1679163"/>
    <lineage>
        <taxon>Bacteria</taxon>
        <taxon>Pseudomonadati</taxon>
        <taxon>Pseudomonadota</taxon>
        <taxon>Gammaproteobacteria</taxon>
        <taxon>Oceanospirillales</taxon>
        <taxon>Oceanospirillaceae</taxon>
        <taxon>Marinobacterium</taxon>
    </lineage>
</organism>
<dbReference type="Proteomes" id="UP000629025">
    <property type="component" value="Unassembled WGS sequence"/>
</dbReference>
<dbReference type="SUPFAM" id="SSF54373">
    <property type="entry name" value="FAD-linked reductases, C-terminal domain"/>
    <property type="match status" value="1"/>
</dbReference>
<comment type="similarity">
    <text evidence="1">Belongs to the flavin monoamine oxidase family.</text>
</comment>
<dbReference type="Gene3D" id="3.50.50.60">
    <property type="entry name" value="FAD/NAD(P)-binding domain"/>
    <property type="match status" value="2"/>
</dbReference>
<evidence type="ECO:0000259" key="2">
    <source>
        <dbReference type="Pfam" id="PF01593"/>
    </source>
</evidence>
<dbReference type="InterPro" id="IPR036188">
    <property type="entry name" value="FAD/NAD-bd_sf"/>
</dbReference>
<dbReference type="EMBL" id="BMIJ01000001">
    <property type="protein sequence ID" value="GGB82904.1"/>
    <property type="molecule type" value="Genomic_DNA"/>
</dbReference>